<dbReference type="Proteomes" id="UP001234178">
    <property type="component" value="Unassembled WGS sequence"/>
</dbReference>
<organism evidence="1 2">
    <name type="scientific">Daphnia magna</name>
    <dbReference type="NCBI Taxonomy" id="35525"/>
    <lineage>
        <taxon>Eukaryota</taxon>
        <taxon>Metazoa</taxon>
        <taxon>Ecdysozoa</taxon>
        <taxon>Arthropoda</taxon>
        <taxon>Crustacea</taxon>
        <taxon>Branchiopoda</taxon>
        <taxon>Diplostraca</taxon>
        <taxon>Cladocera</taxon>
        <taxon>Anomopoda</taxon>
        <taxon>Daphniidae</taxon>
        <taxon>Daphnia</taxon>
    </lineage>
</organism>
<dbReference type="EMBL" id="JAOYFB010000040">
    <property type="protein sequence ID" value="KAK4036288.1"/>
    <property type="molecule type" value="Genomic_DNA"/>
</dbReference>
<protein>
    <submittedName>
        <fullName evidence="1">Uncharacterized protein</fullName>
    </submittedName>
</protein>
<comment type="caution">
    <text evidence="1">The sequence shown here is derived from an EMBL/GenBank/DDBJ whole genome shotgun (WGS) entry which is preliminary data.</text>
</comment>
<reference evidence="1 2" key="1">
    <citation type="journal article" date="2023" name="Nucleic Acids Res.">
        <title>The hologenome of Daphnia magna reveals possible DNA methylation and microbiome-mediated evolution of the host genome.</title>
        <authorList>
            <person name="Chaturvedi A."/>
            <person name="Li X."/>
            <person name="Dhandapani V."/>
            <person name="Marshall H."/>
            <person name="Kissane S."/>
            <person name="Cuenca-Cambronero M."/>
            <person name="Asole G."/>
            <person name="Calvet F."/>
            <person name="Ruiz-Romero M."/>
            <person name="Marangio P."/>
            <person name="Guigo R."/>
            <person name="Rago D."/>
            <person name="Mirbahai L."/>
            <person name="Eastwood N."/>
            <person name="Colbourne J.K."/>
            <person name="Zhou J."/>
            <person name="Mallon E."/>
            <person name="Orsini L."/>
        </authorList>
    </citation>
    <scope>NUCLEOTIDE SEQUENCE [LARGE SCALE GENOMIC DNA]</scope>
    <source>
        <strain evidence="1">LRV0_1</strain>
    </source>
</reference>
<evidence type="ECO:0000313" key="2">
    <source>
        <dbReference type="Proteomes" id="UP001234178"/>
    </source>
</evidence>
<sequence>MELSFSGRLGYHCELGAMQDADTWNMVCHTPYFDLTLFSFSPQGDRRKERLLPAQGILSDWPVFPISFFLLGSTSLGLIPVRTWVDSPLPHSPKDGFIIGRKEKERERPQQLANLFHEFRPCVFGMKSS</sequence>
<proteinExistence type="predicted"/>
<name>A0ABR0B3K8_9CRUS</name>
<gene>
    <name evidence="1" type="ORF">OUZ56_028349</name>
</gene>
<keyword evidence="2" id="KW-1185">Reference proteome</keyword>
<accession>A0ABR0B3K8</accession>
<evidence type="ECO:0000313" key="1">
    <source>
        <dbReference type="EMBL" id="KAK4036288.1"/>
    </source>
</evidence>